<sequence length="30" mass="3695">MFGYRSDGKRAKDIDPFMRIIPHIMKKRMR</sequence>
<comment type="caution">
    <text evidence="1">The sequence shown here is derived from an EMBL/GenBank/DDBJ whole genome shotgun (WGS) entry which is preliminary data.</text>
</comment>
<dbReference type="AlphaFoldDB" id="A0A645G7Y9"/>
<gene>
    <name evidence="1" type="ORF">SDC9_167602</name>
</gene>
<organism evidence="1">
    <name type="scientific">bioreactor metagenome</name>
    <dbReference type="NCBI Taxonomy" id="1076179"/>
    <lineage>
        <taxon>unclassified sequences</taxon>
        <taxon>metagenomes</taxon>
        <taxon>ecological metagenomes</taxon>
    </lineage>
</organism>
<reference evidence="1" key="1">
    <citation type="submission" date="2019-08" db="EMBL/GenBank/DDBJ databases">
        <authorList>
            <person name="Kucharzyk K."/>
            <person name="Murdoch R.W."/>
            <person name="Higgins S."/>
            <person name="Loffler F."/>
        </authorList>
    </citation>
    <scope>NUCLEOTIDE SEQUENCE</scope>
</reference>
<evidence type="ECO:0000313" key="1">
    <source>
        <dbReference type="EMBL" id="MPN20224.1"/>
    </source>
</evidence>
<proteinExistence type="predicted"/>
<name>A0A645G7Y9_9ZZZZ</name>
<protein>
    <submittedName>
        <fullName evidence="1">Uncharacterized protein</fullName>
    </submittedName>
</protein>
<accession>A0A645G7Y9</accession>
<dbReference type="EMBL" id="VSSQ01067918">
    <property type="protein sequence ID" value="MPN20224.1"/>
    <property type="molecule type" value="Genomic_DNA"/>
</dbReference>